<sequence length="265" mass="28603">MTVRTRVWSRWELDPRLPEAATELRMTEFPAAGEESEWSVLLLPGGAYRMTAPREGAPVAAAFAAAGIHAWVLDYSVAPDRWPRPFLEAGAALARIRRGRGGRVAVCGFSAGGHLAGCLANLWGSPVLEERLGLRPAEARPDAVILGYPVVTAGAFGAADCFRTLTGADDMAEIPPELSLENSVTAGNPPAFLWCTGTDDRVPAENTLLYAAALRRAGVPFELHLYPDGPHAMALADRRTQGRPEQQDPHVATWFPLCLEWLKGL</sequence>
<keyword evidence="1 3" id="KW-0378">Hydrolase</keyword>
<comment type="caution">
    <text evidence="3">The sequence shown here is derived from an EMBL/GenBank/DDBJ whole genome shotgun (WGS) entry which is preliminary data.</text>
</comment>
<dbReference type="SUPFAM" id="SSF53474">
    <property type="entry name" value="alpha/beta-Hydrolases"/>
    <property type="match status" value="1"/>
</dbReference>
<dbReference type="RefSeq" id="WP_256304052.1">
    <property type="nucleotide sequence ID" value="NZ_JANFYS010000017.1"/>
</dbReference>
<proteinExistence type="predicted"/>
<evidence type="ECO:0000256" key="1">
    <source>
        <dbReference type="ARBA" id="ARBA00022801"/>
    </source>
</evidence>
<dbReference type="AlphaFoldDB" id="A0AAW5JTH1"/>
<dbReference type="Proteomes" id="UP001204562">
    <property type="component" value="Unassembled WGS sequence"/>
</dbReference>
<evidence type="ECO:0000259" key="2">
    <source>
        <dbReference type="Pfam" id="PF07859"/>
    </source>
</evidence>
<protein>
    <submittedName>
        <fullName evidence="3">Alpha/beta hydrolase</fullName>
    </submittedName>
</protein>
<gene>
    <name evidence="3" type="ORF">NE579_09375</name>
</gene>
<organism evidence="3 4">
    <name type="scientific">Intestinimonas massiliensis</name>
    <name type="common">ex Afouda et al. 2020</name>
    <dbReference type="NCBI Taxonomy" id="1673721"/>
    <lineage>
        <taxon>Bacteria</taxon>
        <taxon>Bacillati</taxon>
        <taxon>Bacillota</taxon>
        <taxon>Clostridia</taxon>
        <taxon>Eubacteriales</taxon>
        <taxon>Intestinimonas</taxon>
    </lineage>
</organism>
<evidence type="ECO:0000313" key="4">
    <source>
        <dbReference type="Proteomes" id="UP001204562"/>
    </source>
</evidence>
<dbReference type="InterPro" id="IPR013094">
    <property type="entry name" value="AB_hydrolase_3"/>
</dbReference>
<name>A0AAW5JTH1_9FIRM</name>
<dbReference type="GO" id="GO:0016787">
    <property type="term" value="F:hydrolase activity"/>
    <property type="evidence" value="ECO:0007669"/>
    <property type="project" value="UniProtKB-KW"/>
</dbReference>
<dbReference type="InterPro" id="IPR050300">
    <property type="entry name" value="GDXG_lipolytic_enzyme"/>
</dbReference>
<dbReference type="EMBL" id="JANFYS010000017">
    <property type="protein sequence ID" value="MCQ4770674.1"/>
    <property type="molecule type" value="Genomic_DNA"/>
</dbReference>
<reference evidence="3" key="1">
    <citation type="submission" date="2022-06" db="EMBL/GenBank/DDBJ databases">
        <title>Isolation of gut microbiota from human fecal samples.</title>
        <authorList>
            <person name="Pamer E.G."/>
            <person name="Barat B."/>
            <person name="Waligurski E."/>
            <person name="Medina S."/>
            <person name="Paddock L."/>
            <person name="Mostad J."/>
        </authorList>
    </citation>
    <scope>NUCLEOTIDE SEQUENCE</scope>
    <source>
        <strain evidence="3">DFI.9.91</strain>
    </source>
</reference>
<feature type="domain" description="Alpha/beta hydrolase fold-3" evidence="2">
    <location>
        <begin position="44"/>
        <end position="234"/>
    </location>
</feature>
<evidence type="ECO:0000313" key="3">
    <source>
        <dbReference type="EMBL" id="MCQ4770674.1"/>
    </source>
</evidence>
<dbReference type="PANTHER" id="PTHR48081:SF6">
    <property type="entry name" value="PEPTIDASE S9 PROLYL OLIGOPEPTIDASE CATALYTIC DOMAIN-CONTAINING PROTEIN"/>
    <property type="match status" value="1"/>
</dbReference>
<dbReference type="Gene3D" id="3.40.50.1820">
    <property type="entry name" value="alpha/beta hydrolase"/>
    <property type="match status" value="1"/>
</dbReference>
<accession>A0AAW5JTH1</accession>
<dbReference type="InterPro" id="IPR029058">
    <property type="entry name" value="AB_hydrolase_fold"/>
</dbReference>
<dbReference type="Pfam" id="PF07859">
    <property type="entry name" value="Abhydrolase_3"/>
    <property type="match status" value="1"/>
</dbReference>
<dbReference type="PANTHER" id="PTHR48081">
    <property type="entry name" value="AB HYDROLASE SUPERFAMILY PROTEIN C4A8.06C"/>
    <property type="match status" value="1"/>
</dbReference>